<dbReference type="InterPro" id="IPR046939">
    <property type="entry name" value="TPPII_C_sf"/>
</dbReference>
<accession>A0A9Q0N317</accession>
<name>A0A9Q0N317_9DIPT</name>
<keyword evidence="2" id="KW-1185">Reference proteome</keyword>
<proteinExistence type="predicted"/>
<dbReference type="Gene3D" id="1.25.40.710">
    <property type="match status" value="1"/>
</dbReference>
<dbReference type="OrthoDB" id="10256524at2759"/>
<evidence type="ECO:0000313" key="1">
    <source>
        <dbReference type="EMBL" id="KAJ6642678.1"/>
    </source>
</evidence>
<reference evidence="1" key="1">
    <citation type="submission" date="2022-07" db="EMBL/GenBank/DDBJ databases">
        <authorList>
            <person name="Trinca V."/>
            <person name="Uliana J.V.C."/>
            <person name="Torres T.T."/>
            <person name="Ward R.J."/>
            <person name="Monesi N."/>
        </authorList>
    </citation>
    <scope>NUCLEOTIDE SEQUENCE</scope>
    <source>
        <strain evidence="1">HSMRA1968</strain>
        <tissue evidence="1">Whole embryos</tissue>
    </source>
</reference>
<comment type="caution">
    <text evidence="1">The sequence shown here is derived from an EMBL/GenBank/DDBJ whole genome shotgun (WGS) entry which is preliminary data.</text>
</comment>
<organism evidence="1 2">
    <name type="scientific">Pseudolycoriella hygida</name>
    <dbReference type="NCBI Taxonomy" id="35572"/>
    <lineage>
        <taxon>Eukaryota</taxon>
        <taxon>Metazoa</taxon>
        <taxon>Ecdysozoa</taxon>
        <taxon>Arthropoda</taxon>
        <taxon>Hexapoda</taxon>
        <taxon>Insecta</taxon>
        <taxon>Pterygota</taxon>
        <taxon>Neoptera</taxon>
        <taxon>Endopterygota</taxon>
        <taxon>Diptera</taxon>
        <taxon>Nematocera</taxon>
        <taxon>Sciaroidea</taxon>
        <taxon>Sciaridae</taxon>
        <taxon>Pseudolycoriella</taxon>
    </lineage>
</organism>
<evidence type="ECO:0000313" key="2">
    <source>
        <dbReference type="Proteomes" id="UP001151699"/>
    </source>
</evidence>
<protein>
    <submittedName>
        <fullName evidence="1">Tripeptidyl-peptidase 2</fullName>
    </submittedName>
</protein>
<dbReference type="Proteomes" id="UP001151699">
    <property type="component" value="Chromosome B"/>
</dbReference>
<dbReference type="AlphaFoldDB" id="A0A9Q0N317"/>
<dbReference type="EMBL" id="WJQU01000002">
    <property type="protein sequence ID" value="KAJ6642678.1"/>
    <property type="molecule type" value="Genomic_DNA"/>
</dbReference>
<sequence>MKENSYTAIVLSWECGNELLWECLSEGINMDKQKFTLLEAYVKKTVALSKLQLIKAFQDAEVNNDNSLDELNNIYTEVGKFIDYFDAKVQLITLWHGFMHQQYGRMVKVLQKMYEDKIQKDVLEEMQYVALEKKWGHIHRSLQKIVLMANPPGYRLF</sequence>
<gene>
    <name evidence="1" type="primary">TppII_1</name>
    <name evidence="1" type="ORF">Bhyg_07631</name>
</gene>